<feature type="compositionally biased region" description="Polar residues" evidence="1">
    <location>
        <begin position="40"/>
        <end position="55"/>
    </location>
</feature>
<protein>
    <submittedName>
        <fullName evidence="3">Alpha/beta-hydrolase</fullName>
    </submittedName>
</protein>
<reference evidence="3 4" key="1">
    <citation type="submission" date="2016-08" db="EMBL/GenBank/DDBJ databases">
        <title>A Parts List for Fungal Cellulosomes Revealed by Comparative Genomics.</title>
        <authorList>
            <consortium name="DOE Joint Genome Institute"/>
            <person name="Haitjema C.H."/>
            <person name="Gilmore S.P."/>
            <person name="Henske J.K."/>
            <person name="Solomon K.V."/>
            <person name="De Groot R."/>
            <person name="Kuo A."/>
            <person name="Mondo S.J."/>
            <person name="Salamov A.A."/>
            <person name="Labutti K."/>
            <person name="Zhao Z."/>
            <person name="Chiniquy J."/>
            <person name="Barry K."/>
            <person name="Brewer H.M."/>
            <person name="Purvine S.O."/>
            <person name="Wright A.T."/>
            <person name="Boxma B."/>
            <person name="Van Alen T."/>
            <person name="Hackstein J.H."/>
            <person name="Baker S.E."/>
            <person name="Grigoriev I.V."/>
            <person name="O'Malley M.A."/>
        </authorList>
    </citation>
    <scope>NUCLEOTIDE SEQUENCE [LARGE SCALE GENOMIC DNA]</scope>
    <source>
        <strain evidence="3 4">G1</strain>
    </source>
</reference>
<keyword evidence="3" id="KW-0378">Hydrolase</keyword>
<dbReference type="InterPro" id="IPR000801">
    <property type="entry name" value="Esterase-like"/>
</dbReference>
<accession>A0A1Y2EM61</accession>
<organism evidence="3 4">
    <name type="scientific">Neocallimastix californiae</name>
    <dbReference type="NCBI Taxonomy" id="1754190"/>
    <lineage>
        <taxon>Eukaryota</taxon>
        <taxon>Fungi</taxon>
        <taxon>Fungi incertae sedis</taxon>
        <taxon>Chytridiomycota</taxon>
        <taxon>Chytridiomycota incertae sedis</taxon>
        <taxon>Neocallimastigomycetes</taxon>
        <taxon>Neocallimastigales</taxon>
        <taxon>Neocallimastigaceae</taxon>
        <taxon>Neocallimastix</taxon>
    </lineage>
</organism>
<dbReference type="InterPro" id="IPR029058">
    <property type="entry name" value="AB_hydrolase_fold"/>
</dbReference>
<evidence type="ECO:0000313" key="3">
    <source>
        <dbReference type="EMBL" id="ORY72632.1"/>
    </source>
</evidence>
<sequence length="392" mass="43041">MKTFNILSLVASVLAIKVSANLWKQPVVYDDGKPIPVQKTDPSTPDDSTNNTVNPANLWEQPVVYDDGKPIPVQTPVPSTPDDSTNNTVNPANLWEQPIVYDDGTPIPVQTTTPANDYMSKLNVVNICPAEAIAEQSGVEYPTPKKIYYHSKTTNSDRPLNIILPPNYTESKKYPVLYLLHGIMGNEDSMLDTTMGSITIPTNLAKEGKAKEMIIVLPNEYAPEGGNEVPPAFNQEFFDGYDNFINDLVDSIMPYMEANYSILTGRENTAVCGFSMGGRNSLYIGYKRSDLFGYVGAFSPAPGVTPGTDFSGYHKGLFTEDTFRAEIPPIVTLISCGTHDSVVGQFPKSYHDILTRNNQEHIWFEVPDADHDGKAVSAGYYNFISAAFGALN</sequence>
<gene>
    <name evidence="3" type="ORF">LY90DRAFT_699892</name>
</gene>
<dbReference type="EMBL" id="MCOG01000038">
    <property type="protein sequence ID" value="ORY72632.1"/>
    <property type="molecule type" value="Genomic_DNA"/>
</dbReference>
<keyword evidence="4" id="KW-1185">Reference proteome</keyword>
<dbReference type="InterPro" id="IPR050583">
    <property type="entry name" value="Mycobacterial_A85_antigen"/>
</dbReference>
<dbReference type="OrthoDB" id="2107086at2759"/>
<dbReference type="AlphaFoldDB" id="A0A1Y2EM61"/>
<dbReference type="Proteomes" id="UP000193920">
    <property type="component" value="Unassembled WGS sequence"/>
</dbReference>
<dbReference type="SUPFAM" id="SSF53474">
    <property type="entry name" value="alpha/beta-Hydrolases"/>
    <property type="match status" value="1"/>
</dbReference>
<feature type="region of interest" description="Disordered" evidence="1">
    <location>
        <begin position="30"/>
        <end position="55"/>
    </location>
</feature>
<feature type="chain" id="PRO_5013254458" evidence="2">
    <location>
        <begin position="21"/>
        <end position="392"/>
    </location>
</feature>
<comment type="caution">
    <text evidence="3">The sequence shown here is derived from an EMBL/GenBank/DDBJ whole genome shotgun (WGS) entry which is preliminary data.</text>
</comment>
<name>A0A1Y2EM61_9FUNG</name>
<dbReference type="GO" id="GO:0016787">
    <property type="term" value="F:hydrolase activity"/>
    <property type="evidence" value="ECO:0007669"/>
    <property type="project" value="UniProtKB-KW"/>
</dbReference>
<evidence type="ECO:0000256" key="2">
    <source>
        <dbReference type="SAM" id="SignalP"/>
    </source>
</evidence>
<evidence type="ECO:0000313" key="4">
    <source>
        <dbReference type="Proteomes" id="UP000193920"/>
    </source>
</evidence>
<evidence type="ECO:0000256" key="1">
    <source>
        <dbReference type="SAM" id="MobiDB-lite"/>
    </source>
</evidence>
<dbReference type="PANTHER" id="PTHR48098">
    <property type="entry name" value="ENTEROCHELIN ESTERASE-RELATED"/>
    <property type="match status" value="1"/>
</dbReference>
<dbReference type="Gene3D" id="3.40.50.1820">
    <property type="entry name" value="alpha/beta hydrolase"/>
    <property type="match status" value="1"/>
</dbReference>
<keyword evidence="2" id="KW-0732">Signal</keyword>
<dbReference type="Pfam" id="PF00756">
    <property type="entry name" value="Esterase"/>
    <property type="match status" value="1"/>
</dbReference>
<feature type="signal peptide" evidence="2">
    <location>
        <begin position="1"/>
        <end position="20"/>
    </location>
</feature>
<proteinExistence type="predicted"/>